<dbReference type="SUPFAM" id="SSF100950">
    <property type="entry name" value="NagB/RpiA/CoA transferase-like"/>
    <property type="match status" value="1"/>
</dbReference>
<reference evidence="3" key="1">
    <citation type="submission" date="2016-10" db="EMBL/GenBank/DDBJ databases">
        <authorList>
            <person name="Varghese N."/>
            <person name="Submissions S."/>
        </authorList>
    </citation>
    <scope>NUCLEOTIDE SEQUENCE [LARGE SCALE GENOMIC DNA]</scope>
    <source>
        <strain evidence="3">DSM 18579</strain>
    </source>
</reference>
<dbReference type="EMBL" id="FOHV01000005">
    <property type="protein sequence ID" value="SES90711.1"/>
    <property type="molecule type" value="Genomic_DNA"/>
</dbReference>
<dbReference type="InterPro" id="IPR037171">
    <property type="entry name" value="NagB/RpiA_transferase-like"/>
</dbReference>
<dbReference type="AlphaFoldDB" id="A0A1I0A957"/>
<sequence>MQSRFFSDRDELSIEVAKLILSVIPEDTRVNVLLSAGTLPLQIYEYLVPKLKMHQYSGVHYYLADEIPISAGDISMLTYARVRDNFFIPAQIPTDRIHALNMNSIKNIDEEIAKAGGIDIALLSLESDGHIAANLPGSSFESESRELTVDKNNQDIVNSLQDRVGHDLVVPDSVLTIGMKTIKQAKRIVLVAVGDKKANATLYLMRAPLSESLPASILHLHGNCHLMIDAAAARGIQG</sequence>
<dbReference type="RefSeq" id="WP_093318053.1">
    <property type="nucleotide sequence ID" value="NZ_FOHV01000005.1"/>
</dbReference>
<dbReference type="GO" id="GO:0005975">
    <property type="term" value="P:carbohydrate metabolic process"/>
    <property type="evidence" value="ECO:0007669"/>
    <property type="project" value="InterPro"/>
</dbReference>
<organism evidence="2 3">
    <name type="scientific">Thorsellia anophelis DSM 18579</name>
    <dbReference type="NCBI Taxonomy" id="1123402"/>
    <lineage>
        <taxon>Bacteria</taxon>
        <taxon>Pseudomonadati</taxon>
        <taxon>Pseudomonadota</taxon>
        <taxon>Gammaproteobacteria</taxon>
        <taxon>Enterobacterales</taxon>
        <taxon>Thorselliaceae</taxon>
        <taxon>Thorsellia</taxon>
    </lineage>
</organism>
<dbReference type="Proteomes" id="UP000242642">
    <property type="component" value="Unassembled WGS sequence"/>
</dbReference>
<keyword evidence="3" id="KW-1185">Reference proteome</keyword>
<dbReference type="STRING" id="1123402.SAMN02583745_00844"/>
<protein>
    <submittedName>
        <fullName evidence="2">6-phosphogluconolactonase/Glucosamine-6-phosphate isomerase/deaminase</fullName>
    </submittedName>
</protein>
<dbReference type="PANTHER" id="PTHR42892:SF1">
    <property type="entry name" value="GLUCOSAMINE-6-PHOSPHATE ISOMERASE"/>
    <property type="match status" value="1"/>
</dbReference>
<evidence type="ECO:0000259" key="1">
    <source>
        <dbReference type="Pfam" id="PF01182"/>
    </source>
</evidence>
<gene>
    <name evidence="2" type="ORF">SAMN02583745_00844</name>
</gene>
<dbReference type="Gene3D" id="3.40.50.1360">
    <property type="match status" value="1"/>
</dbReference>
<evidence type="ECO:0000313" key="3">
    <source>
        <dbReference type="Proteomes" id="UP000242642"/>
    </source>
</evidence>
<dbReference type="InterPro" id="IPR006148">
    <property type="entry name" value="Glc/Gal-6P_isomerase"/>
</dbReference>
<keyword evidence="2" id="KW-0413">Isomerase</keyword>
<feature type="domain" description="Glucosamine/galactosamine-6-phosphate isomerase" evidence="1">
    <location>
        <begin position="14"/>
        <end position="219"/>
    </location>
</feature>
<evidence type="ECO:0000313" key="2">
    <source>
        <dbReference type="EMBL" id="SES90711.1"/>
    </source>
</evidence>
<dbReference type="InterPro" id="IPR052960">
    <property type="entry name" value="GlcN6P_deaminase-like"/>
</dbReference>
<dbReference type="OrthoDB" id="9810967at2"/>
<name>A0A1I0A957_9GAMM</name>
<proteinExistence type="predicted"/>
<accession>A0A1I0A957</accession>
<dbReference type="GO" id="GO:0016853">
    <property type="term" value="F:isomerase activity"/>
    <property type="evidence" value="ECO:0007669"/>
    <property type="project" value="UniProtKB-KW"/>
</dbReference>
<dbReference type="PANTHER" id="PTHR42892">
    <property type="entry name" value="GLUCOSAMINE-6-PHOSPHATE DEAMINASE-LIKE PROTEIN BT_0258-RELATED"/>
    <property type="match status" value="1"/>
</dbReference>
<dbReference type="Pfam" id="PF01182">
    <property type="entry name" value="Glucosamine_iso"/>
    <property type="match status" value="1"/>
</dbReference>